<evidence type="ECO:0000256" key="10">
    <source>
        <dbReference type="ARBA" id="ARBA00023004"/>
    </source>
</evidence>
<keyword evidence="16" id="KW-1185">Reference proteome</keyword>
<comment type="caution">
    <text evidence="15">The sequence shown here is derived from an EMBL/GenBank/DDBJ whole genome shotgun (WGS) entry which is preliminary data.</text>
</comment>
<name>A0AA38S6Z2_9PEZI</name>
<evidence type="ECO:0000256" key="4">
    <source>
        <dbReference type="ARBA" id="ARBA00005156"/>
    </source>
</evidence>
<evidence type="ECO:0000313" key="16">
    <source>
        <dbReference type="Proteomes" id="UP001174691"/>
    </source>
</evidence>
<sequence>MSPTFSIPDGAPHQTYYEILQITPSHLDTQKDPSQALKRAYHRALLIHHPDKRKHASAAADSSSSSSITIDQISLAYATLSSPTSRSQYDRFLLTRSSPSLISSTSPNGPGQHFQTGIQDVDLDDLDYDPVREEWFRSCRCGNNRGYRFEEGDLEEAADFGEVMVGCQDCSLWLRVRFAVVDDDEDGNDGREGNESQHENMGRDGSGWEKARGDGS</sequence>
<comment type="subcellular location">
    <subcellularLocation>
        <location evidence="3">Cytoplasm</location>
    </subcellularLocation>
    <subcellularLocation>
        <location evidence="2">Nucleus</location>
    </subcellularLocation>
</comment>
<dbReference type="InterPro" id="IPR036869">
    <property type="entry name" value="J_dom_sf"/>
</dbReference>
<evidence type="ECO:0000256" key="5">
    <source>
        <dbReference type="ARBA" id="ARBA00006169"/>
    </source>
</evidence>
<evidence type="ECO:0000256" key="8">
    <source>
        <dbReference type="ARBA" id="ARBA00022723"/>
    </source>
</evidence>
<evidence type="ECO:0000256" key="1">
    <source>
        <dbReference type="ARBA" id="ARBA00003474"/>
    </source>
</evidence>
<dbReference type="EMBL" id="JANBVN010000016">
    <property type="protein sequence ID" value="KAJ9162033.1"/>
    <property type="molecule type" value="Genomic_DNA"/>
</dbReference>
<keyword evidence="10" id="KW-0408">Iron</keyword>
<dbReference type="Pfam" id="PF05207">
    <property type="entry name" value="Zn_ribbon_CSL"/>
    <property type="match status" value="1"/>
</dbReference>
<dbReference type="SMART" id="SM00271">
    <property type="entry name" value="DnaJ"/>
    <property type="match status" value="1"/>
</dbReference>
<dbReference type="InterPro" id="IPR001623">
    <property type="entry name" value="DnaJ_domain"/>
</dbReference>
<dbReference type="GO" id="GO:0046872">
    <property type="term" value="F:metal ion binding"/>
    <property type="evidence" value="ECO:0007669"/>
    <property type="project" value="UniProtKB-KW"/>
</dbReference>
<dbReference type="SUPFAM" id="SSF46565">
    <property type="entry name" value="Chaperone J-domain"/>
    <property type="match status" value="1"/>
</dbReference>
<keyword evidence="11" id="KW-0539">Nucleus</keyword>
<dbReference type="Gene3D" id="1.10.287.110">
    <property type="entry name" value="DnaJ domain"/>
    <property type="match status" value="1"/>
</dbReference>
<evidence type="ECO:0000256" key="7">
    <source>
        <dbReference type="ARBA" id="ARBA00022490"/>
    </source>
</evidence>
<dbReference type="Gene3D" id="3.10.660.10">
    <property type="entry name" value="DPH Zinc finger"/>
    <property type="match status" value="1"/>
</dbReference>
<evidence type="ECO:0000313" key="15">
    <source>
        <dbReference type="EMBL" id="KAJ9162033.1"/>
    </source>
</evidence>
<dbReference type="GO" id="GO:0017183">
    <property type="term" value="P:protein histidyl modification to diphthamide"/>
    <property type="evidence" value="ECO:0007669"/>
    <property type="project" value="InterPro"/>
</dbReference>
<keyword evidence="9" id="KW-0862">Zinc</keyword>
<evidence type="ECO:0000256" key="9">
    <source>
        <dbReference type="ARBA" id="ARBA00022833"/>
    </source>
</evidence>
<keyword evidence="8" id="KW-0479">Metal-binding</keyword>
<dbReference type="Proteomes" id="UP001174691">
    <property type="component" value="Unassembled WGS sequence"/>
</dbReference>
<dbReference type="CDD" id="cd06257">
    <property type="entry name" value="DnaJ"/>
    <property type="match status" value="1"/>
</dbReference>
<evidence type="ECO:0000256" key="2">
    <source>
        <dbReference type="ARBA" id="ARBA00004123"/>
    </source>
</evidence>
<dbReference type="PANTHER" id="PTHR21454:SF46">
    <property type="entry name" value="DIPHTHAMIDE BIOSYNTHESIS PROTEIN 4"/>
    <property type="match status" value="1"/>
</dbReference>
<dbReference type="AlphaFoldDB" id="A0AA38S6Z2"/>
<gene>
    <name evidence="15" type="ORF">NKR19_g1698</name>
</gene>
<feature type="domain" description="DPH-type MB" evidence="14">
    <location>
        <begin position="117"/>
        <end position="179"/>
    </location>
</feature>
<feature type="compositionally biased region" description="Basic and acidic residues" evidence="12">
    <location>
        <begin position="188"/>
        <end position="216"/>
    </location>
</feature>
<evidence type="ECO:0000256" key="12">
    <source>
        <dbReference type="SAM" id="MobiDB-lite"/>
    </source>
</evidence>
<evidence type="ECO:0000256" key="6">
    <source>
        <dbReference type="ARBA" id="ARBA00021797"/>
    </source>
</evidence>
<dbReference type="PROSITE" id="PS50076">
    <property type="entry name" value="DNAJ_2"/>
    <property type="match status" value="1"/>
</dbReference>
<keyword evidence="7" id="KW-0963">Cytoplasm</keyword>
<reference evidence="15" key="1">
    <citation type="submission" date="2022-07" db="EMBL/GenBank/DDBJ databases">
        <title>Fungi with potential for degradation of polypropylene.</title>
        <authorList>
            <person name="Gostincar C."/>
        </authorList>
    </citation>
    <scope>NUCLEOTIDE SEQUENCE</scope>
    <source>
        <strain evidence="15">EXF-13287</strain>
    </source>
</reference>
<evidence type="ECO:0000256" key="3">
    <source>
        <dbReference type="ARBA" id="ARBA00004496"/>
    </source>
</evidence>
<dbReference type="Pfam" id="PF00226">
    <property type="entry name" value="DnaJ"/>
    <property type="match status" value="1"/>
</dbReference>
<dbReference type="GO" id="GO:0005737">
    <property type="term" value="C:cytoplasm"/>
    <property type="evidence" value="ECO:0007669"/>
    <property type="project" value="UniProtKB-SubCell"/>
</dbReference>
<dbReference type="InterPro" id="IPR007872">
    <property type="entry name" value="DPH_MB_dom"/>
</dbReference>
<dbReference type="PANTHER" id="PTHR21454">
    <property type="entry name" value="DPH3 HOMOLOG-RELATED"/>
    <property type="match status" value="1"/>
</dbReference>
<comment type="pathway">
    <text evidence="4">Protein modification; peptidyl-diphthamide biosynthesis.</text>
</comment>
<comment type="function">
    <text evidence="1">Required for the first step of diphthamide biosynthesis, the transfer of 3-amino-3-carboxypropyl from S-adenosyl-L-methionine to a histidine residue. Diphthamide is a post-translational modification of histidine which occurs in elongation factor 2.</text>
</comment>
<evidence type="ECO:0000259" key="14">
    <source>
        <dbReference type="PROSITE" id="PS51074"/>
    </source>
</evidence>
<organism evidence="15 16">
    <name type="scientific">Coniochaeta hoffmannii</name>
    <dbReference type="NCBI Taxonomy" id="91930"/>
    <lineage>
        <taxon>Eukaryota</taxon>
        <taxon>Fungi</taxon>
        <taxon>Dikarya</taxon>
        <taxon>Ascomycota</taxon>
        <taxon>Pezizomycotina</taxon>
        <taxon>Sordariomycetes</taxon>
        <taxon>Sordariomycetidae</taxon>
        <taxon>Coniochaetales</taxon>
        <taxon>Coniochaetaceae</taxon>
        <taxon>Coniochaeta</taxon>
    </lineage>
</organism>
<dbReference type="PROSITE" id="PS51074">
    <property type="entry name" value="DPH_MB"/>
    <property type="match status" value="1"/>
</dbReference>
<proteinExistence type="inferred from homology"/>
<evidence type="ECO:0000256" key="11">
    <source>
        <dbReference type="ARBA" id="ARBA00023242"/>
    </source>
</evidence>
<feature type="domain" description="J" evidence="13">
    <location>
        <begin position="15"/>
        <end position="93"/>
    </location>
</feature>
<dbReference type="SUPFAM" id="SSF144217">
    <property type="entry name" value="CSL zinc finger"/>
    <property type="match status" value="1"/>
</dbReference>
<dbReference type="InterPro" id="IPR036671">
    <property type="entry name" value="DPH_MB_sf"/>
</dbReference>
<dbReference type="GO" id="GO:0005634">
    <property type="term" value="C:nucleus"/>
    <property type="evidence" value="ECO:0007669"/>
    <property type="project" value="UniProtKB-SubCell"/>
</dbReference>
<accession>A0AA38S6Z2</accession>
<dbReference type="InterPro" id="IPR044248">
    <property type="entry name" value="DPH3/4-like"/>
</dbReference>
<feature type="region of interest" description="Disordered" evidence="12">
    <location>
        <begin position="183"/>
        <end position="216"/>
    </location>
</feature>
<evidence type="ECO:0000259" key="13">
    <source>
        <dbReference type="PROSITE" id="PS50076"/>
    </source>
</evidence>
<protein>
    <recommendedName>
        <fullName evidence="6">Diphthamide biosynthesis protein 4</fullName>
    </recommendedName>
</protein>
<comment type="similarity">
    <text evidence="5">Belongs to the DPH4 family.</text>
</comment>